<accession>A0ACB8US62</accession>
<comment type="caution">
    <text evidence="1">The sequence shown here is derived from an EMBL/GenBank/DDBJ whole genome shotgun (WGS) entry which is preliminary data.</text>
</comment>
<name>A0ACB8US62_9EURO</name>
<sequence length="335" mass="36271">MSDNFDKNHSEAVERSAPRRKRGCIGICKRFWWVCLIILVIVVLVVVLPIVFVAYPRLAQRDVNRSTLDVTNMDITNPGPESFRIKLRQVIGTKSAFHPKLDGFPAQVFLDGSSTAFLHLNVPPVKAVNGAVAEIEEDVNIRSANAFTDFALAVMKKDSVGMKISGKTMLKLGALRKTPVNYDKVVTLKGLNGLKGFNVTQFSLILPARADGTNMRGNVFIPNPSVMGLTMGNLTLNLSVDGQPIGQSFMNDVVIRPGDNNIEMTSKVNQTIVIGLIAGQNAKYKNGILPIGIVGESATYNGKNLPYFTEALKSNTLNVELNVGSALGGLSGRKS</sequence>
<organism evidence="1">
    <name type="scientific">Ophidiomyces ophidiicola</name>
    <dbReference type="NCBI Taxonomy" id="1387563"/>
    <lineage>
        <taxon>Eukaryota</taxon>
        <taxon>Fungi</taxon>
        <taxon>Dikarya</taxon>
        <taxon>Ascomycota</taxon>
        <taxon>Pezizomycotina</taxon>
        <taxon>Eurotiomycetes</taxon>
        <taxon>Eurotiomycetidae</taxon>
        <taxon>Onygenales</taxon>
        <taxon>Onygenaceae</taxon>
        <taxon>Ophidiomyces</taxon>
    </lineage>
</organism>
<evidence type="ECO:0000313" key="1">
    <source>
        <dbReference type="EMBL" id="KAI2383945.1"/>
    </source>
</evidence>
<protein>
    <submittedName>
        <fullName evidence="1">Uncharacterized protein</fullName>
    </submittedName>
</protein>
<proteinExistence type="predicted"/>
<reference evidence="1" key="1">
    <citation type="journal article" date="2022" name="bioRxiv">
        <title>Population genetic analysis of Ophidiomyces ophidiicola, the causative agent of snake fungal disease, indicates recent introductions to the USA.</title>
        <authorList>
            <person name="Ladner J.T."/>
            <person name="Palmer J.M."/>
            <person name="Ettinger C.L."/>
            <person name="Stajich J.E."/>
            <person name="Farrell T.M."/>
            <person name="Glorioso B.M."/>
            <person name="Lawson B."/>
            <person name="Price S.J."/>
            <person name="Stengle A.G."/>
            <person name="Grear D.A."/>
            <person name="Lorch J.M."/>
        </authorList>
    </citation>
    <scope>NUCLEOTIDE SEQUENCE</scope>
    <source>
        <strain evidence="1">NWHC 24266-5</strain>
    </source>
</reference>
<dbReference type="EMBL" id="JALBCA010000081">
    <property type="protein sequence ID" value="KAI2383945.1"/>
    <property type="molecule type" value="Genomic_DNA"/>
</dbReference>
<gene>
    <name evidence="1" type="ORF">LOY88_004942</name>
</gene>